<gene>
    <name evidence="2" type="ORF">GBAR_LOCUS12625</name>
</gene>
<dbReference type="EMBL" id="CASHTH010001875">
    <property type="protein sequence ID" value="CAI8021249.1"/>
    <property type="molecule type" value="Genomic_DNA"/>
</dbReference>
<feature type="non-terminal residue" evidence="2">
    <location>
        <position position="1"/>
    </location>
</feature>
<evidence type="ECO:0000313" key="3">
    <source>
        <dbReference type="Proteomes" id="UP001174909"/>
    </source>
</evidence>
<sequence>VCELHPPLLLVPSTRVQAHPRTRSDLRRTEPGRVDSSNDLLKDWWYNWTHRDTYRPLDHGIIDEPQGLVQLDSQAPGPLQEELRRHPSLEQFS</sequence>
<comment type="caution">
    <text evidence="2">The sequence shown here is derived from an EMBL/GenBank/DDBJ whole genome shotgun (WGS) entry which is preliminary data.</text>
</comment>
<dbReference type="Proteomes" id="UP001174909">
    <property type="component" value="Unassembled WGS sequence"/>
</dbReference>
<accession>A0AA35WI27</accession>
<feature type="compositionally biased region" description="Basic and acidic residues" evidence="1">
    <location>
        <begin position="22"/>
        <end position="33"/>
    </location>
</feature>
<dbReference type="AlphaFoldDB" id="A0AA35WI27"/>
<evidence type="ECO:0000313" key="2">
    <source>
        <dbReference type="EMBL" id="CAI8021249.1"/>
    </source>
</evidence>
<feature type="region of interest" description="Disordered" evidence="1">
    <location>
        <begin position="71"/>
        <end position="93"/>
    </location>
</feature>
<evidence type="ECO:0000256" key="1">
    <source>
        <dbReference type="SAM" id="MobiDB-lite"/>
    </source>
</evidence>
<feature type="region of interest" description="Disordered" evidence="1">
    <location>
        <begin position="15"/>
        <end position="34"/>
    </location>
</feature>
<reference evidence="2" key="1">
    <citation type="submission" date="2023-03" db="EMBL/GenBank/DDBJ databases">
        <authorList>
            <person name="Steffen K."/>
            <person name="Cardenas P."/>
        </authorList>
    </citation>
    <scope>NUCLEOTIDE SEQUENCE</scope>
</reference>
<protein>
    <submittedName>
        <fullName evidence="2">Uncharacterized protein</fullName>
    </submittedName>
</protein>
<proteinExistence type="predicted"/>
<name>A0AA35WI27_GEOBA</name>
<feature type="compositionally biased region" description="Basic and acidic residues" evidence="1">
    <location>
        <begin position="81"/>
        <end position="93"/>
    </location>
</feature>
<keyword evidence="3" id="KW-1185">Reference proteome</keyword>
<organism evidence="2 3">
    <name type="scientific">Geodia barretti</name>
    <name type="common">Barrett's horny sponge</name>
    <dbReference type="NCBI Taxonomy" id="519541"/>
    <lineage>
        <taxon>Eukaryota</taxon>
        <taxon>Metazoa</taxon>
        <taxon>Porifera</taxon>
        <taxon>Demospongiae</taxon>
        <taxon>Heteroscleromorpha</taxon>
        <taxon>Tetractinellida</taxon>
        <taxon>Astrophorina</taxon>
        <taxon>Geodiidae</taxon>
        <taxon>Geodia</taxon>
    </lineage>
</organism>